<keyword evidence="5" id="KW-0378">Hydrolase</keyword>
<evidence type="ECO:0000313" key="11">
    <source>
        <dbReference type="Proteomes" id="UP000005238"/>
    </source>
</evidence>
<keyword evidence="3" id="KW-0540">Nuclease</keyword>
<dbReference type="GO" id="GO:0004523">
    <property type="term" value="F:RNA-DNA hybrid ribonuclease activity"/>
    <property type="evidence" value="ECO:0007669"/>
    <property type="project" value="InterPro"/>
</dbReference>
<proteinExistence type="predicted"/>
<evidence type="ECO:0000256" key="2">
    <source>
        <dbReference type="ARBA" id="ARBA00022695"/>
    </source>
</evidence>
<feature type="coiled-coil region" evidence="7">
    <location>
        <begin position="528"/>
        <end position="555"/>
    </location>
</feature>
<dbReference type="Proteomes" id="UP000005238">
    <property type="component" value="Unassembled WGS sequence"/>
</dbReference>
<dbReference type="Gene3D" id="3.30.420.10">
    <property type="entry name" value="Ribonuclease H-like superfamily/Ribonuclease H"/>
    <property type="match status" value="2"/>
</dbReference>
<dbReference type="InterPro" id="IPR001584">
    <property type="entry name" value="Integrase_cat-core"/>
</dbReference>
<dbReference type="InterPro" id="IPR043502">
    <property type="entry name" value="DNA/RNA_pol_sf"/>
</dbReference>
<sequence>MYWPVIFTSRTLKSNELNYGIVDKEVLALLRILDVCYTLLTNQSIKVLSRYSTLAWLLNASGFQGRLGRWAALLSEWTLEIRKCLKGEDEILGAIAASITPRAEVDEALIAIAPVKEPKRTIVMAPPTVELDEELLVVRFDGSARVKRSAGAYSAIVWKLPEWSITSAASEFADDLTVNEAEYRGLLLGFKLLSDQNRGRVVICGDSNLIIRQMRGEIDCKAPGLQILRQKAMDQVKAWPKHEFLHVKRDWNQSADRLASAALQREAGVIVTDEGEIGDLVTINRLGELLHPSNDDPVVQISAVTRSARRHRQVPAAMQEEIVQRMRRKGRPVVQGESPGNVRATYPFQIIAMDHIPSLPKSFKGNTELLVWVALFSGYVIAKAGASWTAQTIAENYEECVFRRFGASEAIRHDREPGFMSDFFRAFSRIVGQRQRATMAYRPQANGTAERMVQTLTRALKMYVADVNQQDWDEYAERLTFAINTAHDRVRGETPFYLVHGWDPRSTLEASLPLGSTRRRDREPRRWRYRIQQQYQRAREEVNALLKEAIQTRADRHNDGIRPHQIEAGSQVWLYLDRVKEGYARKLAHMWHGPFRVREMIGPYAARLEVAGTEYRLFPIVHVSKLKAVKVFSDRPDVTLATDENGRFDFDEALLPEDSWEGDRSDDEFEVERITDVRSGRKTRYGRVHREFQVFWKGYTEPSWVDEADLNCGALMHEFERERTRQNRFGVMQSHEAEEDNS</sequence>
<dbReference type="Pfam" id="PF13456">
    <property type="entry name" value="RVT_3"/>
    <property type="match status" value="1"/>
</dbReference>
<dbReference type="InterPro" id="IPR002156">
    <property type="entry name" value="RNaseH_domain"/>
</dbReference>
<dbReference type="Pfam" id="PF17917">
    <property type="entry name" value="RT_RNaseH"/>
    <property type="match status" value="1"/>
</dbReference>
<dbReference type="InterPro" id="IPR041373">
    <property type="entry name" value="RT_RNaseH"/>
</dbReference>
<dbReference type="VEuPathDB" id="FungiDB:KRP22_14139"/>
<dbReference type="GO" id="GO:0015074">
    <property type="term" value="P:DNA integration"/>
    <property type="evidence" value="ECO:0007669"/>
    <property type="project" value="InterPro"/>
</dbReference>
<protein>
    <submittedName>
        <fullName evidence="10">Uncharacterized protein</fullName>
    </submittedName>
</protein>
<dbReference type="GO" id="GO:0003676">
    <property type="term" value="F:nucleic acid binding"/>
    <property type="evidence" value="ECO:0007669"/>
    <property type="project" value="InterPro"/>
</dbReference>
<keyword evidence="4" id="KW-0255">Endonuclease</keyword>
<dbReference type="PROSITE" id="PS50994">
    <property type="entry name" value="INTEGRASE"/>
    <property type="match status" value="1"/>
</dbReference>
<feature type="domain" description="Integrase catalytic" evidence="9">
    <location>
        <begin position="343"/>
        <end position="503"/>
    </location>
</feature>
<evidence type="ECO:0000256" key="7">
    <source>
        <dbReference type="SAM" id="Coils"/>
    </source>
</evidence>
<evidence type="ECO:0000256" key="3">
    <source>
        <dbReference type="ARBA" id="ARBA00022722"/>
    </source>
</evidence>
<keyword evidence="1" id="KW-0808">Transferase</keyword>
<keyword evidence="7" id="KW-0175">Coiled coil</keyword>
<dbReference type="InterPro" id="IPR050951">
    <property type="entry name" value="Retrovirus_Pol_polyprotein"/>
</dbReference>
<organism evidence="10 11">
    <name type="scientific">Phytophthora ramorum</name>
    <name type="common">Sudden oak death agent</name>
    <dbReference type="NCBI Taxonomy" id="164328"/>
    <lineage>
        <taxon>Eukaryota</taxon>
        <taxon>Sar</taxon>
        <taxon>Stramenopiles</taxon>
        <taxon>Oomycota</taxon>
        <taxon>Peronosporomycetes</taxon>
        <taxon>Peronosporales</taxon>
        <taxon>Peronosporaceae</taxon>
        <taxon>Phytophthora</taxon>
    </lineage>
</organism>
<dbReference type="InterPro" id="IPR000953">
    <property type="entry name" value="Chromo/chromo_shadow_dom"/>
</dbReference>
<feature type="domain" description="Chromo" evidence="8">
    <location>
        <begin position="669"/>
        <end position="723"/>
    </location>
</feature>
<dbReference type="GO" id="GO:0003964">
    <property type="term" value="F:RNA-directed DNA polymerase activity"/>
    <property type="evidence" value="ECO:0007669"/>
    <property type="project" value="UniProtKB-KW"/>
</dbReference>
<dbReference type="eggNOG" id="KOG0017">
    <property type="taxonomic scope" value="Eukaryota"/>
</dbReference>
<dbReference type="Gene3D" id="2.40.50.40">
    <property type="match status" value="1"/>
</dbReference>
<dbReference type="SUPFAM" id="SSF56672">
    <property type="entry name" value="DNA/RNA polymerases"/>
    <property type="match status" value="1"/>
</dbReference>
<keyword evidence="11" id="KW-1185">Reference proteome</keyword>
<accession>H3GNV9</accession>
<keyword evidence="6" id="KW-0695">RNA-directed DNA polymerase</keyword>
<evidence type="ECO:0000256" key="1">
    <source>
        <dbReference type="ARBA" id="ARBA00022679"/>
    </source>
</evidence>
<dbReference type="AlphaFoldDB" id="H3GNV9"/>
<dbReference type="SUPFAM" id="SSF54160">
    <property type="entry name" value="Chromo domain-like"/>
    <property type="match status" value="1"/>
</dbReference>
<reference evidence="10" key="2">
    <citation type="submission" date="2015-06" db="UniProtKB">
        <authorList>
            <consortium name="EnsemblProtists"/>
        </authorList>
    </citation>
    <scope>IDENTIFICATION</scope>
    <source>
        <strain evidence="10">Pr102</strain>
    </source>
</reference>
<dbReference type="SUPFAM" id="SSF53098">
    <property type="entry name" value="Ribonuclease H-like"/>
    <property type="match status" value="2"/>
</dbReference>
<evidence type="ECO:0000256" key="4">
    <source>
        <dbReference type="ARBA" id="ARBA00022759"/>
    </source>
</evidence>
<evidence type="ECO:0000256" key="5">
    <source>
        <dbReference type="ARBA" id="ARBA00022801"/>
    </source>
</evidence>
<dbReference type="InParanoid" id="H3GNV9"/>
<reference evidence="11" key="1">
    <citation type="journal article" date="2006" name="Science">
        <title>Phytophthora genome sequences uncover evolutionary origins and mechanisms of pathogenesis.</title>
        <authorList>
            <person name="Tyler B.M."/>
            <person name="Tripathy S."/>
            <person name="Zhang X."/>
            <person name="Dehal P."/>
            <person name="Jiang R.H."/>
            <person name="Aerts A."/>
            <person name="Arredondo F.D."/>
            <person name="Baxter L."/>
            <person name="Bensasson D."/>
            <person name="Beynon J.L."/>
            <person name="Chapman J."/>
            <person name="Damasceno C.M."/>
            <person name="Dorrance A.E."/>
            <person name="Dou D."/>
            <person name="Dickerman A.W."/>
            <person name="Dubchak I.L."/>
            <person name="Garbelotto M."/>
            <person name="Gijzen M."/>
            <person name="Gordon S.G."/>
            <person name="Govers F."/>
            <person name="Grunwald N.J."/>
            <person name="Huang W."/>
            <person name="Ivors K.L."/>
            <person name="Jones R.W."/>
            <person name="Kamoun S."/>
            <person name="Krampis K."/>
            <person name="Lamour K.H."/>
            <person name="Lee M.K."/>
            <person name="McDonald W.H."/>
            <person name="Medina M."/>
            <person name="Meijer H.J."/>
            <person name="Nordberg E.K."/>
            <person name="Maclean D.J."/>
            <person name="Ospina-Giraldo M.D."/>
            <person name="Morris P.F."/>
            <person name="Phuntumart V."/>
            <person name="Putnam N.H."/>
            <person name="Rash S."/>
            <person name="Rose J.K."/>
            <person name="Sakihama Y."/>
            <person name="Salamov A.A."/>
            <person name="Savidor A."/>
            <person name="Scheuring C.F."/>
            <person name="Smith B.M."/>
            <person name="Sobral B.W."/>
            <person name="Terry A."/>
            <person name="Torto-Alalibo T.A."/>
            <person name="Win J."/>
            <person name="Xu Z."/>
            <person name="Zhang H."/>
            <person name="Grigoriev I.V."/>
            <person name="Rokhsar D.S."/>
            <person name="Boore J.L."/>
        </authorList>
    </citation>
    <scope>NUCLEOTIDE SEQUENCE [LARGE SCALE GENOMIC DNA]</scope>
    <source>
        <strain evidence="11">Pr102</strain>
    </source>
</reference>
<evidence type="ECO:0000259" key="9">
    <source>
        <dbReference type="PROSITE" id="PS50994"/>
    </source>
</evidence>
<dbReference type="CDD" id="cd09279">
    <property type="entry name" value="RNase_HI_like"/>
    <property type="match status" value="1"/>
</dbReference>
<evidence type="ECO:0000256" key="6">
    <source>
        <dbReference type="ARBA" id="ARBA00022918"/>
    </source>
</evidence>
<dbReference type="InterPro" id="IPR036397">
    <property type="entry name" value="RNaseH_sf"/>
</dbReference>
<name>H3GNV9_PHYRM</name>
<dbReference type="EMBL" id="DS566027">
    <property type="status" value="NOT_ANNOTATED_CDS"/>
    <property type="molecule type" value="Genomic_DNA"/>
</dbReference>
<dbReference type="PROSITE" id="PS50013">
    <property type="entry name" value="CHROMO_2"/>
    <property type="match status" value="1"/>
</dbReference>
<dbReference type="VEuPathDB" id="FungiDB:KRP23_14747"/>
<dbReference type="SMART" id="SM00298">
    <property type="entry name" value="CHROMO"/>
    <property type="match status" value="1"/>
</dbReference>
<dbReference type="PANTHER" id="PTHR37984">
    <property type="entry name" value="PROTEIN CBG26694"/>
    <property type="match status" value="1"/>
</dbReference>
<evidence type="ECO:0000313" key="10">
    <source>
        <dbReference type="EnsemblProtists" id="Phyra78326"/>
    </source>
</evidence>
<keyword evidence="2" id="KW-0548">Nucleotidyltransferase</keyword>
<dbReference type="EnsemblProtists" id="Phyra78326">
    <property type="protein sequence ID" value="Phyra78326"/>
    <property type="gene ID" value="Phyra78326"/>
</dbReference>
<dbReference type="VEuPathDB" id="FungiDB:KRP22_6197"/>
<dbReference type="PANTHER" id="PTHR37984:SF5">
    <property type="entry name" value="PROTEIN NYNRIN-LIKE"/>
    <property type="match status" value="1"/>
</dbReference>
<dbReference type="HOGENOM" id="CLU_000384_18_5_1"/>
<dbReference type="InterPro" id="IPR012337">
    <property type="entry name" value="RNaseH-like_sf"/>
</dbReference>
<dbReference type="CDD" id="cd00024">
    <property type="entry name" value="CD_CSD"/>
    <property type="match status" value="1"/>
</dbReference>
<dbReference type="InterPro" id="IPR016197">
    <property type="entry name" value="Chromo-like_dom_sf"/>
</dbReference>
<evidence type="ECO:0000259" key="8">
    <source>
        <dbReference type="PROSITE" id="PS50013"/>
    </source>
</evidence>